<gene>
    <name evidence="1" type="ORF">L596_010787</name>
</gene>
<name>A0A4V6A702_STECR</name>
<evidence type="ECO:0000313" key="1">
    <source>
        <dbReference type="EMBL" id="TKR96825.1"/>
    </source>
</evidence>
<accession>A0A4V6A702</accession>
<dbReference type="Proteomes" id="UP000298663">
    <property type="component" value="Unassembled WGS sequence"/>
</dbReference>
<reference evidence="1 2" key="2">
    <citation type="journal article" date="2019" name="G3 (Bethesda)">
        <title>Hybrid Assembly of the Genome of the Entomopathogenic Nematode Steinernema carpocapsae Identifies the X-Chromosome.</title>
        <authorList>
            <person name="Serra L."/>
            <person name="Macchietto M."/>
            <person name="Macias-Munoz A."/>
            <person name="McGill C.J."/>
            <person name="Rodriguez I.M."/>
            <person name="Rodriguez B."/>
            <person name="Murad R."/>
            <person name="Mortazavi A."/>
        </authorList>
    </citation>
    <scope>NUCLEOTIDE SEQUENCE [LARGE SCALE GENOMIC DNA]</scope>
    <source>
        <strain evidence="1 2">ALL</strain>
    </source>
</reference>
<organism evidence="1 2">
    <name type="scientific">Steinernema carpocapsae</name>
    <name type="common">Entomopathogenic nematode</name>
    <dbReference type="NCBI Taxonomy" id="34508"/>
    <lineage>
        <taxon>Eukaryota</taxon>
        <taxon>Metazoa</taxon>
        <taxon>Ecdysozoa</taxon>
        <taxon>Nematoda</taxon>
        <taxon>Chromadorea</taxon>
        <taxon>Rhabditida</taxon>
        <taxon>Tylenchina</taxon>
        <taxon>Panagrolaimomorpha</taxon>
        <taxon>Strongyloidoidea</taxon>
        <taxon>Steinernematidae</taxon>
        <taxon>Steinernema</taxon>
    </lineage>
</organism>
<protein>
    <submittedName>
        <fullName evidence="1">Uncharacterized protein</fullName>
    </submittedName>
</protein>
<dbReference type="AlphaFoldDB" id="A0A4V6A702"/>
<evidence type="ECO:0000313" key="2">
    <source>
        <dbReference type="Proteomes" id="UP000298663"/>
    </source>
</evidence>
<reference evidence="1 2" key="1">
    <citation type="journal article" date="2015" name="Genome Biol.">
        <title>Comparative genomics of Steinernema reveals deeply conserved gene regulatory networks.</title>
        <authorList>
            <person name="Dillman A.R."/>
            <person name="Macchietto M."/>
            <person name="Porter C.F."/>
            <person name="Rogers A."/>
            <person name="Williams B."/>
            <person name="Antoshechkin I."/>
            <person name="Lee M.M."/>
            <person name="Goodwin Z."/>
            <person name="Lu X."/>
            <person name="Lewis E.E."/>
            <person name="Goodrich-Blair H."/>
            <person name="Stock S.P."/>
            <person name="Adams B.J."/>
            <person name="Sternberg P.W."/>
            <person name="Mortazavi A."/>
        </authorList>
    </citation>
    <scope>NUCLEOTIDE SEQUENCE [LARGE SCALE GENOMIC DNA]</scope>
    <source>
        <strain evidence="1 2">ALL</strain>
    </source>
</reference>
<sequence>MDPEASASMQAQEAEADRLLAISHQPGATFQDVLNFGKVQFKIDMAKDPAYGQEYLAQMTDEEITELCAIGLRIRLERDGINPQTMRPIESD</sequence>
<keyword evidence="2" id="KW-1185">Reference proteome</keyword>
<proteinExistence type="predicted"/>
<comment type="caution">
    <text evidence="1">The sequence shown here is derived from an EMBL/GenBank/DDBJ whole genome shotgun (WGS) entry which is preliminary data.</text>
</comment>
<dbReference type="EMBL" id="AZBU02000002">
    <property type="protein sequence ID" value="TKR96825.1"/>
    <property type="molecule type" value="Genomic_DNA"/>
</dbReference>